<organism evidence="2 3">
    <name type="scientific">Marivirga atlantica</name>
    <dbReference type="NCBI Taxonomy" id="1548457"/>
    <lineage>
        <taxon>Bacteria</taxon>
        <taxon>Pseudomonadati</taxon>
        <taxon>Bacteroidota</taxon>
        <taxon>Cytophagia</taxon>
        <taxon>Cytophagales</taxon>
        <taxon>Marivirgaceae</taxon>
        <taxon>Marivirga</taxon>
    </lineage>
</organism>
<keyword evidence="1" id="KW-1133">Transmembrane helix</keyword>
<feature type="transmembrane region" description="Helical" evidence="1">
    <location>
        <begin position="7"/>
        <end position="28"/>
    </location>
</feature>
<keyword evidence="3" id="KW-1185">Reference proteome</keyword>
<dbReference type="Proteomes" id="UP000642920">
    <property type="component" value="Unassembled WGS sequence"/>
</dbReference>
<protein>
    <recommendedName>
        <fullName evidence="4">DUF1648 domain-containing protein</fullName>
    </recommendedName>
</protein>
<accession>A0A937ALK8</accession>
<name>A0A937ALK8_9BACT</name>
<evidence type="ECO:0000313" key="2">
    <source>
        <dbReference type="EMBL" id="MBL0765793.1"/>
    </source>
</evidence>
<feature type="transmembrane region" description="Helical" evidence="1">
    <location>
        <begin position="48"/>
        <end position="71"/>
    </location>
</feature>
<dbReference type="AlphaFoldDB" id="A0A937ALK8"/>
<reference evidence="2" key="1">
    <citation type="submission" date="2021-01" db="EMBL/GenBank/DDBJ databases">
        <title>Marivirga sp. nov., isolated from intertidal surface sediments.</title>
        <authorList>
            <person name="Zhang M."/>
        </authorList>
    </citation>
    <scope>NUCLEOTIDE SEQUENCE</scope>
    <source>
        <strain evidence="2">SM1354</strain>
    </source>
</reference>
<evidence type="ECO:0000256" key="1">
    <source>
        <dbReference type="SAM" id="Phobius"/>
    </source>
</evidence>
<evidence type="ECO:0008006" key="4">
    <source>
        <dbReference type="Google" id="ProtNLM"/>
    </source>
</evidence>
<keyword evidence="1" id="KW-0812">Transmembrane</keyword>
<feature type="transmembrane region" description="Helical" evidence="1">
    <location>
        <begin position="91"/>
        <end position="115"/>
    </location>
</feature>
<dbReference type="EMBL" id="JAERQG010000002">
    <property type="protein sequence ID" value="MBL0765793.1"/>
    <property type="molecule type" value="Genomic_DNA"/>
</dbReference>
<gene>
    <name evidence="2" type="ORF">JKP34_11065</name>
</gene>
<evidence type="ECO:0000313" key="3">
    <source>
        <dbReference type="Proteomes" id="UP000642920"/>
    </source>
</evidence>
<feature type="transmembrane region" description="Helical" evidence="1">
    <location>
        <begin position="127"/>
        <end position="150"/>
    </location>
</feature>
<keyword evidence="1" id="KW-0472">Membrane</keyword>
<comment type="caution">
    <text evidence="2">The sequence shown here is derived from an EMBL/GenBank/DDBJ whole genome shotgun (WGS) entry which is preliminary data.</text>
</comment>
<dbReference type="RefSeq" id="WP_201921087.1">
    <property type="nucleotide sequence ID" value="NZ_JAERQG010000002.1"/>
</dbReference>
<proteinExistence type="predicted"/>
<sequence>MRRLAKAFLIISSLGYTSFLFYVYAYFADQPRIYVRFLNNELSFTSNTLFYTGIIVPIIVVLVCVLLASVIDKQPVGVRLYLKHAKVKDQLFNWSMGMAGIFNFFAAAVVSIVLFSNNEEGLTRTGYAPFLFIGVILLSVWIILLPVILFKNKQESH</sequence>